<evidence type="ECO:0000256" key="3">
    <source>
        <dbReference type="ARBA" id="ARBA00023004"/>
    </source>
</evidence>
<dbReference type="PANTHER" id="PTHR37164:SF1">
    <property type="entry name" value="BACTERIOHEMERYTHRIN"/>
    <property type="match status" value="1"/>
</dbReference>
<sequence>MAFEWKERYMLQIEEIDKQHKRLFEIGARVYDLTLMDSAYDRYDEIMTVIQELLDYTQYHFKYEEEMLEKHNYQRLPVHIKEHNYFVAKIKSLLARDIDEDQMSTLQEIVNFLSEWISTHITFEDRRYADVIKANL</sequence>
<dbReference type="EMBL" id="FQZP01000059">
    <property type="protein sequence ID" value="SHJ47832.1"/>
    <property type="molecule type" value="Genomic_DNA"/>
</dbReference>
<dbReference type="NCBIfam" id="TIGR02481">
    <property type="entry name" value="hemeryth_dom"/>
    <property type="match status" value="1"/>
</dbReference>
<gene>
    <name evidence="5" type="ORF">SAMN05444373_10596</name>
</gene>
<dbReference type="InterPro" id="IPR016131">
    <property type="entry name" value="Haemerythrin_Fe_BS"/>
</dbReference>
<dbReference type="InterPro" id="IPR012827">
    <property type="entry name" value="Hemerythrin_metal-bd"/>
</dbReference>
<dbReference type="InterPro" id="IPR012312">
    <property type="entry name" value="Hemerythrin-like"/>
</dbReference>
<feature type="domain" description="Hemerythrin-like" evidence="4">
    <location>
        <begin position="13"/>
        <end position="129"/>
    </location>
</feature>
<dbReference type="InterPro" id="IPR035938">
    <property type="entry name" value="Hemerythrin-like_sf"/>
</dbReference>
<comment type="similarity">
    <text evidence="1">Belongs to the hemerythrin family.</text>
</comment>
<dbReference type="Pfam" id="PF01814">
    <property type="entry name" value="Hemerythrin"/>
    <property type="match status" value="1"/>
</dbReference>
<dbReference type="Proteomes" id="UP000324781">
    <property type="component" value="Unassembled WGS sequence"/>
</dbReference>
<keyword evidence="3" id="KW-0408">Iron</keyword>
<keyword evidence="6" id="KW-1185">Reference proteome</keyword>
<dbReference type="NCBIfam" id="NF033749">
    <property type="entry name" value="bact_hemeryth"/>
    <property type="match status" value="1"/>
</dbReference>
<name>A0A1M6JME8_9FIRM</name>
<evidence type="ECO:0000313" key="6">
    <source>
        <dbReference type="Proteomes" id="UP000324781"/>
    </source>
</evidence>
<evidence type="ECO:0000259" key="4">
    <source>
        <dbReference type="Pfam" id="PF01814"/>
    </source>
</evidence>
<dbReference type="PROSITE" id="PS00550">
    <property type="entry name" value="HEMERYTHRINS"/>
    <property type="match status" value="1"/>
</dbReference>
<dbReference type="SUPFAM" id="SSF47188">
    <property type="entry name" value="Hemerythrin-like"/>
    <property type="match status" value="1"/>
</dbReference>
<evidence type="ECO:0000256" key="1">
    <source>
        <dbReference type="ARBA" id="ARBA00010587"/>
    </source>
</evidence>
<dbReference type="GO" id="GO:0046872">
    <property type="term" value="F:metal ion binding"/>
    <property type="evidence" value="ECO:0007669"/>
    <property type="project" value="UniProtKB-KW"/>
</dbReference>
<evidence type="ECO:0000313" key="5">
    <source>
        <dbReference type="EMBL" id="SHJ47832.1"/>
    </source>
</evidence>
<protein>
    <submittedName>
        <fullName evidence="5">Hemerythrin</fullName>
    </submittedName>
</protein>
<proteinExistence type="inferred from homology"/>
<reference evidence="5 6" key="1">
    <citation type="submission" date="2016-11" db="EMBL/GenBank/DDBJ databases">
        <authorList>
            <person name="Varghese N."/>
            <person name="Submissions S."/>
        </authorList>
    </citation>
    <scope>NUCLEOTIDE SEQUENCE [LARGE SCALE GENOMIC DNA]</scope>
    <source>
        <strain evidence="5 6">DSM 19027</strain>
    </source>
</reference>
<dbReference type="RefSeq" id="WP_149679517.1">
    <property type="nucleotide sequence ID" value="NZ_DAONMB010000174.1"/>
</dbReference>
<keyword evidence="2" id="KW-0479">Metal-binding</keyword>
<dbReference type="Gene3D" id="1.20.120.50">
    <property type="entry name" value="Hemerythrin-like"/>
    <property type="match status" value="1"/>
</dbReference>
<dbReference type="CDD" id="cd12107">
    <property type="entry name" value="Hemerythrin"/>
    <property type="match status" value="1"/>
</dbReference>
<evidence type="ECO:0000256" key="2">
    <source>
        <dbReference type="ARBA" id="ARBA00022723"/>
    </source>
</evidence>
<dbReference type="PANTHER" id="PTHR37164">
    <property type="entry name" value="BACTERIOHEMERYTHRIN"/>
    <property type="match status" value="1"/>
</dbReference>
<accession>A0A1M6JME8</accession>
<dbReference type="InterPro" id="IPR050669">
    <property type="entry name" value="Hemerythrin"/>
</dbReference>
<organism evidence="5 6">
    <name type="scientific">Thermoclostridium caenicola</name>
    <dbReference type="NCBI Taxonomy" id="659425"/>
    <lineage>
        <taxon>Bacteria</taxon>
        <taxon>Bacillati</taxon>
        <taxon>Bacillota</taxon>
        <taxon>Clostridia</taxon>
        <taxon>Eubacteriales</taxon>
        <taxon>Oscillospiraceae</taxon>
        <taxon>Thermoclostridium</taxon>
    </lineage>
</organism>
<dbReference type="OrthoDB" id="9797092at2"/>
<dbReference type="AlphaFoldDB" id="A0A1M6JME8"/>